<feature type="domain" description="Endonuclease/exonuclease/phosphatase" evidence="1">
    <location>
        <begin position="8"/>
        <end position="232"/>
    </location>
</feature>
<dbReference type="InterPro" id="IPR036691">
    <property type="entry name" value="Endo/exonu/phosph_ase_sf"/>
</dbReference>
<reference evidence="2 3" key="2">
    <citation type="journal article" date="2017" name="Nature">
        <title>The Apostasia genome and the evolution of orchids.</title>
        <authorList>
            <person name="Zhang G.Q."/>
            <person name="Liu K.W."/>
            <person name="Li Z."/>
            <person name="Lohaus R."/>
            <person name="Hsiao Y.Y."/>
            <person name="Niu S.C."/>
            <person name="Wang J.Y."/>
            <person name="Lin Y.C."/>
            <person name="Xu Q."/>
            <person name="Chen L.J."/>
            <person name="Yoshida K."/>
            <person name="Fujiwara S."/>
            <person name="Wang Z.W."/>
            <person name="Zhang Y.Q."/>
            <person name="Mitsuda N."/>
            <person name="Wang M."/>
            <person name="Liu G.H."/>
            <person name="Pecoraro L."/>
            <person name="Huang H.X."/>
            <person name="Xiao X.J."/>
            <person name="Lin M."/>
            <person name="Wu X.Y."/>
            <person name="Wu W.L."/>
            <person name="Chen Y.Y."/>
            <person name="Chang S.B."/>
            <person name="Sakamoto S."/>
            <person name="Ohme-Takagi M."/>
            <person name="Yagi M."/>
            <person name="Zeng S.J."/>
            <person name="Shen C.Y."/>
            <person name="Yeh C.M."/>
            <person name="Luo Y.B."/>
            <person name="Tsai W.C."/>
            <person name="Van de Peer Y."/>
            <person name="Liu Z.J."/>
        </authorList>
    </citation>
    <scope>NUCLEOTIDE SEQUENCE [LARGE SCALE GENOMIC DNA]</scope>
    <source>
        <tissue evidence="2">The whole plant</tissue>
    </source>
</reference>
<gene>
    <name evidence="2" type="ORF">MA16_Dca011990</name>
</gene>
<evidence type="ECO:0000313" key="2">
    <source>
        <dbReference type="EMBL" id="PKU73843.1"/>
    </source>
</evidence>
<dbReference type="SUPFAM" id="SSF56219">
    <property type="entry name" value="DNase I-like"/>
    <property type="match status" value="1"/>
</dbReference>
<dbReference type="STRING" id="906689.A0A2I0WDV7"/>
<dbReference type="PANTHER" id="PTHR33710:SF79">
    <property type="entry name" value="OS06G0205337 PROTEIN"/>
    <property type="match status" value="1"/>
</dbReference>
<reference evidence="2 3" key="1">
    <citation type="journal article" date="2016" name="Sci. Rep.">
        <title>The Dendrobium catenatum Lindl. genome sequence provides insights into polysaccharide synthase, floral development and adaptive evolution.</title>
        <authorList>
            <person name="Zhang G.Q."/>
            <person name="Xu Q."/>
            <person name="Bian C."/>
            <person name="Tsai W.C."/>
            <person name="Yeh C.M."/>
            <person name="Liu K.W."/>
            <person name="Yoshida K."/>
            <person name="Zhang L.S."/>
            <person name="Chang S.B."/>
            <person name="Chen F."/>
            <person name="Shi Y."/>
            <person name="Su Y.Y."/>
            <person name="Zhang Y.Q."/>
            <person name="Chen L.J."/>
            <person name="Yin Y."/>
            <person name="Lin M."/>
            <person name="Huang H."/>
            <person name="Deng H."/>
            <person name="Wang Z.W."/>
            <person name="Zhu S.L."/>
            <person name="Zhao X."/>
            <person name="Deng C."/>
            <person name="Niu S.C."/>
            <person name="Huang J."/>
            <person name="Wang M."/>
            <person name="Liu G.H."/>
            <person name="Yang H.J."/>
            <person name="Xiao X.J."/>
            <person name="Hsiao Y.Y."/>
            <person name="Wu W.L."/>
            <person name="Chen Y.Y."/>
            <person name="Mitsuda N."/>
            <person name="Ohme-Takagi M."/>
            <person name="Luo Y.B."/>
            <person name="Van de Peer Y."/>
            <person name="Liu Z.J."/>
        </authorList>
    </citation>
    <scope>NUCLEOTIDE SEQUENCE [LARGE SCALE GENOMIC DNA]</scope>
    <source>
        <tissue evidence="2">The whole plant</tissue>
    </source>
</reference>
<dbReference type="AlphaFoldDB" id="A0A2I0WDV7"/>
<dbReference type="Proteomes" id="UP000233837">
    <property type="component" value="Unassembled WGS sequence"/>
</dbReference>
<accession>A0A2I0WDV7</accession>
<sequence>MSFPPMAAWNIRGFNHPDKVFACKKLIQSFRLDLICILENRINVLSLQDPFFDSMHSVLPSESSCHNFHLNSSGRIWIKWNNSKLGFTPSLITSQLITGIITVANQPILQLSAIYASNNPIERKALWVDISHANHNIHLPWALMGDYNCCRFAKEKIGGTPISISALTDFNEMIFLNGFKDLKSIGFNYSWYNQRTDNPIHIRLDRVLVNDIWLDTYADSYCSIQNPSCSDHSPIILHSGMVAHVHHRFLFKNYWSKLDNYWALLMEIFSKPCSGNPLSHLTASLKLLKDGIKKEAWSNSNCVKLHLDALLDKQKELLGTLHSDPNNLMFIRSYKEINAEIANFTSFYNSWVIQRAKVNWLKRGEDDLKFLYAKIRARRGANNSVVNLLSTNPNTSRPEIIKNITDYFQQLYNPIPPTNLRIDLFPVGIAVPDDFVFSCTSIVSDLDIKSVVFKGKPNSSLGPDGFNFYFYKSAWHIIGPVVCRAIRSFFSKCYMPNGVKATVLAIIPKHKNAMEIADFRPIALCNSLYKIIVKVLAERLKPIMKFSFVPFISSRLLKLIGIRSITRWFLRQIWGR</sequence>
<name>A0A2I0WDV7_9ASPA</name>
<proteinExistence type="predicted"/>
<evidence type="ECO:0000313" key="3">
    <source>
        <dbReference type="Proteomes" id="UP000233837"/>
    </source>
</evidence>
<dbReference type="GO" id="GO:0003824">
    <property type="term" value="F:catalytic activity"/>
    <property type="evidence" value="ECO:0007669"/>
    <property type="project" value="InterPro"/>
</dbReference>
<keyword evidence="3" id="KW-1185">Reference proteome</keyword>
<dbReference type="Pfam" id="PF03372">
    <property type="entry name" value="Exo_endo_phos"/>
    <property type="match status" value="1"/>
</dbReference>
<organism evidence="2 3">
    <name type="scientific">Dendrobium catenatum</name>
    <dbReference type="NCBI Taxonomy" id="906689"/>
    <lineage>
        <taxon>Eukaryota</taxon>
        <taxon>Viridiplantae</taxon>
        <taxon>Streptophyta</taxon>
        <taxon>Embryophyta</taxon>
        <taxon>Tracheophyta</taxon>
        <taxon>Spermatophyta</taxon>
        <taxon>Magnoliopsida</taxon>
        <taxon>Liliopsida</taxon>
        <taxon>Asparagales</taxon>
        <taxon>Orchidaceae</taxon>
        <taxon>Epidendroideae</taxon>
        <taxon>Malaxideae</taxon>
        <taxon>Dendrobiinae</taxon>
        <taxon>Dendrobium</taxon>
    </lineage>
</organism>
<dbReference type="Gene3D" id="3.60.10.10">
    <property type="entry name" value="Endonuclease/exonuclease/phosphatase"/>
    <property type="match status" value="1"/>
</dbReference>
<dbReference type="EMBL" id="KZ502719">
    <property type="protein sequence ID" value="PKU73843.1"/>
    <property type="molecule type" value="Genomic_DNA"/>
</dbReference>
<dbReference type="PANTHER" id="PTHR33710">
    <property type="entry name" value="BNAC02G09200D PROTEIN"/>
    <property type="match status" value="1"/>
</dbReference>
<protein>
    <recommendedName>
        <fullName evidence="1">Endonuclease/exonuclease/phosphatase domain-containing protein</fullName>
    </recommendedName>
</protein>
<dbReference type="InterPro" id="IPR005135">
    <property type="entry name" value="Endo/exonuclease/phosphatase"/>
</dbReference>
<evidence type="ECO:0000259" key="1">
    <source>
        <dbReference type="Pfam" id="PF03372"/>
    </source>
</evidence>